<dbReference type="InterPro" id="IPR023231">
    <property type="entry name" value="GSKIP_dom_sf"/>
</dbReference>
<sequence length="103" mass="12358">MFVDFESFEKEVEESIKEIKNLVKKCEKKNLNEKEIEIKIIDFEDKNFLIKIKNGRVYKLIEPKKTNTKFESLHSLLSYVSNSYNNNFTKNLFEAIEEMKNQK</sequence>
<gene>
    <name evidence="3" type="ORF">M0811_12726</name>
</gene>
<reference evidence="3" key="1">
    <citation type="submission" date="2022-10" db="EMBL/GenBank/DDBJ databases">
        <title>Novel sulphate-reducing endosymbionts in the free-living metamonad Anaeramoeba.</title>
        <authorList>
            <person name="Jerlstrom-Hultqvist J."/>
            <person name="Cepicka I."/>
            <person name="Gallot-Lavallee L."/>
            <person name="Salas-Leiva D."/>
            <person name="Curtis B.A."/>
            <person name="Zahonova K."/>
            <person name="Pipaliya S."/>
            <person name="Dacks J."/>
            <person name="Roger A.J."/>
        </authorList>
    </citation>
    <scope>NUCLEOTIDE SEQUENCE</scope>
    <source>
        <strain evidence="3">BMAN</strain>
    </source>
</reference>
<dbReference type="InterPro" id="IPR007967">
    <property type="entry name" value="GSKIP_dom"/>
</dbReference>
<proteinExistence type="predicted"/>
<dbReference type="EMBL" id="JAPDFW010000122">
    <property type="protein sequence ID" value="KAJ5068026.1"/>
    <property type="molecule type" value="Genomic_DNA"/>
</dbReference>
<dbReference type="Proteomes" id="UP001149090">
    <property type="component" value="Unassembled WGS sequence"/>
</dbReference>
<evidence type="ECO:0000259" key="2">
    <source>
        <dbReference type="Pfam" id="PF05303"/>
    </source>
</evidence>
<dbReference type="Pfam" id="PF05303">
    <property type="entry name" value="GSKIP_dom"/>
    <property type="match status" value="1"/>
</dbReference>
<dbReference type="AlphaFoldDB" id="A0A9Q0L8H7"/>
<evidence type="ECO:0000313" key="3">
    <source>
        <dbReference type="EMBL" id="KAJ5068026.1"/>
    </source>
</evidence>
<feature type="domain" description="GSKIP" evidence="2">
    <location>
        <begin position="8"/>
        <end position="98"/>
    </location>
</feature>
<name>A0A9Q0L8H7_ANAIG</name>
<evidence type="ECO:0000313" key="4">
    <source>
        <dbReference type="Proteomes" id="UP001149090"/>
    </source>
</evidence>
<protein>
    <submittedName>
        <fullName evidence="3">Gsk3b-interacting protein</fullName>
    </submittedName>
</protein>
<accession>A0A9Q0L8H7</accession>
<keyword evidence="4" id="KW-1185">Reference proteome</keyword>
<dbReference type="SUPFAM" id="SSF103107">
    <property type="entry name" value="Hypothetical protein c14orf129, hspc210"/>
    <property type="match status" value="1"/>
</dbReference>
<comment type="caution">
    <text evidence="3">The sequence shown here is derived from an EMBL/GenBank/DDBJ whole genome shotgun (WGS) entry which is preliminary data.</text>
</comment>
<keyword evidence="1" id="KW-0175">Coiled coil</keyword>
<evidence type="ECO:0000256" key="1">
    <source>
        <dbReference type="SAM" id="Coils"/>
    </source>
</evidence>
<organism evidence="3 4">
    <name type="scientific">Anaeramoeba ignava</name>
    <name type="common">Anaerobic marine amoeba</name>
    <dbReference type="NCBI Taxonomy" id="1746090"/>
    <lineage>
        <taxon>Eukaryota</taxon>
        <taxon>Metamonada</taxon>
        <taxon>Anaeramoebidae</taxon>
        <taxon>Anaeramoeba</taxon>
    </lineage>
</organism>
<feature type="coiled-coil region" evidence="1">
    <location>
        <begin position="5"/>
        <end position="32"/>
    </location>
</feature>
<dbReference type="Gene3D" id="3.30.2280.10">
    <property type="entry name" value="Hypothetical protein (hspc210)"/>
    <property type="match status" value="1"/>
</dbReference>